<comment type="caution">
    <text evidence="13">The sequence shown here is derived from an EMBL/GenBank/DDBJ whole genome shotgun (WGS) entry which is preliminary data.</text>
</comment>
<dbReference type="InterPro" id="IPR036737">
    <property type="entry name" value="OmpA-like_sf"/>
</dbReference>
<dbReference type="SUPFAM" id="SSF56925">
    <property type="entry name" value="OMPA-like"/>
    <property type="match status" value="1"/>
</dbReference>
<dbReference type="InterPro" id="IPR006664">
    <property type="entry name" value="OMP_bac"/>
</dbReference>
<dbReference type="Gene3D" id="3.30.1330.60">
    <property type="entry name" value="OmpA-like domain"/>
    <property type="match status" value="1"/>
</dbReference>
<dbReference type="CDD" id="cd07185">
    <property type="entry name" value="OmpA_C-like"/>
    <property type="match status" value="1"/>
</dbReference>
<dbReference type="AlphaFoldDB" id="A0A1V2DXL7"/>
<keyword evidence="14" id="KW-1185">Reference proteome</keyword>
<keyword evidence="3" id="KW-1134">Transmembrane beta strand</keyword>
<evidence type="ECO:0000313" key="13">
    <source>
        <dbReference type="EMBL" id="ONF45031.1"/>
    </source>
</evidence>
<evidence type="ECO:0000256" key="8">
    <source>
        <dbReference type="ARBA" id="ARBA00023237"/>
    </source>
</evidence>
<feature type="region of interest" description="Disordered" evidence="10">
    <location>
        <begin position="194"/>
        <end position="225"/>
    </location>
</feature>
<evidence type="ECO:0000256" key="2">
    <source>
        <dbReference type="ARBA" id="ARBA00022448"/>
    </source>
</evidence>
<dbReference type="GO" id="GO:0015288">
    <property type="term" value="F:porin activity"/>
    <property type="evidence" value="ECO:0007669"/>
    <property type="project" value="UniProtKB-KW"/>
</dbReference>
<gene>
    <name evidence="13" type="ORF">BTO32_00690</name>
</gene>
<dbReference type="InterPro" id="IPR011250">
    <property type="entry name" value="OMP/PagP_B-barrel"/>
</dbReference>
<dbReference type="OrthoDB" id="9805832at2"/>
<evidence type="ECO:0000256" key="10">
    <source>
        <dbReference type="SAM" id="MobiDB-lite"/>
    </source>
</evidence>
<feature type="domain" description="OmpA-like" evidence="12">
    <location>
        <begin position="236"/>
        <end position="354"/>
    </location>
</feature>
<keyword evidence="7 9" id="KW-0472">Membrane</keyword>
<evidence type="ECO:0000256" key="6">
    <source>
        <dbReference type="ARBA" id="ARBA00023114"/>
    </source>
</evidence>
<accession>A0A1V2DXL7</accession>
<organism evidence="13 14">
    <name type="scientific">Marinobacter lutaoensis</name>
    <dbReference type="NCBI Taxonomy" id="135739"/>
    <lineage>
        <taxon>Bacteria</taxon>
        <taxon>Pseudomonadati</taxon>
        <taxon>Pseudomonadota</taxon>
        <taxon>Gammaproteobacteria</taxon>
        <taxon>Pseudomonadales</taxon>
        <taxon>Marinobacteraceae</taxon>
        <taxon>Marinobacter</taxon>
    </lineage>
</organism>
<keyword evidence="8" id="KW-0998">Cell outer membrane</keyword>
<evidence type="ECO:0000256" key="11">
    <source>
        <dbReference type="SAM" id="SignalP"/>
    </source>
</evidence>
<dbReference type="GO" id="GO:0006811">
    <property type="term" value="P:monoatomic ion transport"/>
    <property type="evidence" value="ECO:0007669"/>
    <property type="project" value="UniProtKB-KW"/>
</dbReference>
<evidence type="ECO:0000256" key="7">
    <source>
        <dbReference type="ARBA" id="ARBA00023136"/>
    </source>
</evidence>
<evidence type="ECO:0000256" key="3">
    <source>
        <dbReference type="ARBA" id="ARBA00022452"/>
    </source>
</evidence>
<keyword evidence="5" id="KW-0406">Ion transport</keyword>
<dbReference type="PROSITE" id="PS51123">
    <property type="entry name" value="OMPA_2"/>
    <property type="match status" value="1"/>
</dbReference>
<dbReference type="InterPro" id="IPR006665">
    <property type="entry name" value="OmpA-like"/>
</dbReference>
<dbReference type="Gene3D" id="2.40.160.20">
    <property type="match status" value="1"/>
</dbReference>
<dbReference type="RefSeq" id="WP_076722526.1">
    <property type="nucleotide sequence ID" value="NZ_MSCW01000001.1"/>
</dbReference>
<dbReference type="STRING" id="135739.BTO32_00690"/>
<name>A0A1V2DXL7_9GAMM</name>
<dbReference type="GO" id="GO:0009279">
    <property type="term" value="C:cell outer membrane"/>
    <property type="evidence" value="ECO:0007669"/>
    <property type="project" value="UniProtKB-SubCell"/>
</dbReference>
<dbReference type="PRINTS" id="PR01021">
    <property type="entry name" value="OMPADOMAIN"/>
</dbReference>
<feature type="signal peptide" evidence="11">
    <location>
        <begin position="1"/>
        <end position="21"/>
    </location>
</feature>
<evidence type="ECO:0000256" key="1">
    <source>
        <dbReference type="ARBA" id="ARBA00004571"/>
    </source>
</evidence>
<evidence type="ECO:0000259" key="12">
    <source>
        <dbReference type="PROSITE" id="PS51123"/>
    </source>
</evidence>
<evidence type="ECO:0000256" key="5">
    <source>
        <dbReference type="ARBA" id="ARBA00023065"/>
    </source>
</evidence>
<proteinExistence type="predicted"/>
<keyword evidence="6" id="KW-0626">Porin</keyword>
<dbReference type="GO" id="GO:0046930">
    <property type="term" value="C:pore complex"/>
    <property type="evidence" value="ECO:0007669"/>
    <property type="project" value="UniProtKB-KW"/>
</dbReference>
<dbReference type="EMBL" id="MSCW01000001">
    <property type="protein sequence ID" value="ONF45031.1"/>
    <property type="molecule type" value="Genomic_DNA"/>
</dbReference>
<comment type="subcellular location">
    <subcellularLocation>
        <location evidence="1">Cell outer membrane</location>
        <topology evidence="1">Multi-pass membrane protein</topology>
    </subcellularLocation>
</comment>
<dbReference type="PANTHER" id="PTHR30329">
    <property type="entry name" value="STATOR ELEMENT OF FLAGELLAR MOTOR COMPLEX"/>
    <property type="match status" value="1"/>
</dbReference>
<protein>
    <submittedName>
        <fullName evidence="13">Cell envelope biogenesis protein OmpA</fullName>
    </submittedName>
</protein>
<keyword evidence="4" id="KW-0812">Transmembrane</keyword>
<evidence type="ECO:0000256" key="9">
    <source>
        <dbReference type="PROSITE-ProRule" id="PRU00473"/>
    </source>
</evidence>
<keyword evidence="2" id="KW-0813">Transport</keyword>
<dbReference type="InterPro" id="IPR050330">
    <property type="entry name" value="Bact_OuterMem_StrucFunc"/>
</dbReference>
<dbReference type="SUPFAM" id="SSF103088">
    <property type="entry name" value="OmpA-like"/>
    <property type="match status" value="1"/>
</dbReference>
<dbReference type="PANTHER" id="PTHR30329:SF21">
    <property type="entry name" value="LIPOPROTEIN YIAD-RELATED"/>
    <property type="match status" value="1"/>
</dbReference>
<keyword evidence="11" id="KW-0732">Signal</keyword>
<evidence type="ECO:0000313" key="14">
    <source>
        <dbReference type="Proteomes" id="UP000189339"/>
    </source>
</evidence>
<evidence type="ECO:0000256" key="4">
    <source>
        <dbReference type="ARBA" id="ARBA00022692"/>
    </source>
</evidence>
<sequence>MRSLRNAILAIIISLPPLTLASQDFPLSYSSLGAEVGYVDAGTSGNGGSAEDDLSNDWEFGLNFTHQFNPNISLLLQGSYAEPETRNLNLDVELWRGSIGGRLHPTDYRLAGWRPFAGGGYSHSNLDTDLGSKNEDMLYLEGGLHRMVSPRFLAEAGVRGRLEVDDDYIDGQVFAGIHYVFGRKFPAAPRPRQPLDVARLSTPPADTDGDGVEDARDRCPDTPEGALVDEAGCARELTREIKQTLYVEFEHDRTEVRPAYYPEIGKLARVLKQYPTARILLEGHTDSTGPASYNQRLSKSRADAVMKVLVSQFNISAERIRTSGMGESQPIASNDTAEGRARNRRVEAIVFGTYSEIMKKTR</sequence>
<reference evidence="13 14" key="1">
    <citation type="submission" date="2016-12" db="EMBL/GenBank/DDBJ databases">
        <title>Marinobacter lutaoensis whole genome sequencing.</title>
        <authorList>
            <person name="Verma A."/>
            <person name="Krishnamurthi S."/>
        </authorList>
    </citation>
    <scope>NUCLEOTIDE SEQUENCE [LARGE SCALE GENOMIC DNA]</scope>
    <source>
        <strain evidence="13 14">T5054</strain>
    </source>
</reference>
<feature type="chain" id="PRO_5012550312" evidence="11">
    <location>
        <begin position="22"/>
        <end position="362"/>
    </location>
</feature>
<dbReference type="Proteomes" id="UP000189339">
    <property type="component" value="Unassembled WGS sequence"/>
</dbReference>
<dbReference type="Pfam" id="PF00691">
    <property type="entry name" value="OmpA"/>
    <property type="match status" value="1"/>
</dbReference>